<sequence>MLHLEERLRMGDEIMKTYIYEGGFGIVAKSGVGSAIKHQKNMLKQADIEEAKGWKEADIVHINTVFPDSVLAACLAKMQGKKVVYYGHSTMEDFRNSFIGSNRFAPLFKKWICFCYGLGDIVITPTEYSKGLLKSYGIQKKIYAVSNGVDTEFFQSRNKEKEKQELHEKYKIPMNRKVVVSAGHLIQRKGILDFLKLAKMMPETTFIWFGGGNDSLVTQEVKEAVKRKSENVIFAGYVEAKELRNAYCGADAFAFFSYEETEGIVVLEALACEVPVVLRDIPVYKGWIQDQMQAYKVHNLEEYKHNLMHIFKKEQEELKRNARELAEQRSIRSAGERLKVVYRLSGVNEEKRPRNSSLRWKKILFQLMD</sequence>
<evidence type="ECO:0000259" key="1">
    <source>
        <dbReference type="Pfam" id="PF00534"/>
    </source>
</evidence>
<gene>
    <name evidence="3" type="primary">dgs</name>
    <name evidence="3" type="ORF">DFSSTS7063_03266</name>
</gene>
<evidence type="ECO:0000313" key="4">
    <source>
        <dbReference type="Proteomes" id="UP000358366"/>
    </source>
</evidence>
<dbReference type="Gene3D" id="3.40.50.2000">
    <property type="entry name" value="Glycogen Phosphorylase B"/>
    <property type="match status" value="2"/>
</dbReference>
<feature type="domain" description="Glycosyl transferase family 1" evidence="1">
    <location>
        <begin position="163"/>
        <end position="323"/>
    </location>
</feature>
<dbReference type="AlphaFoldDB" id="A0A564UVB0"/>
<dbReference type="GO" id="GO:0016757">
    <property type="term" value="F:glycosyltransferase activity"/>
    <property type="evidence" value="ECO:0007669"/>
    <property type="project" value="UniProtKB-KW"/>
</dbReference>
<protein>
    <submittedName>
        <fullName evidence="3">Processive diacylglycerol alpha-glucosyltransferase</fullName>
        <ecNumber evidence="3">2.4.1.-</ecNumber>
    </submittedName>
</protein>
<feature type="domain" description="Glycosyltransferase subfamily 4-like N-terminal" evidence="2">
    <location>
        <begin position="56"/>
        <end position="152"/>
    </location>
</feature>
<dbReference type="Pfam" id="PF00534">
    <property type="entry name" value="Glycos_transf_1"/>
    <property type="match status" value="1"/>
</dbReference>
<reference evidence="3 4" key="1">
    <citation type="submission" date="2019-07" db="EMBL/GenBank/DDBJ databases">
        <authorList>
            <person name="Hibberd C M."/>
            <person name="Gehrig L. J."/>
            <person name="Chang H.-W."/>
            <person name="Venkatesh S."/>
        </authorList>
    </citation>
    <scope>NUCLEOTIDE SEQUENCE [LARGE SCALE GENOMIC DNA]</scope>
    <source>
        <strain evidence="3">Dorea_formicigenerans_SSTS_Bg7063</strain>
    </source>
</reference>
<dbReference type="Pfam" id="PF13439">
    <property type="entry name" value="Glyco_transf_4"/>
    <property type="match status" value="1"/>
</dbReference>
<dbReference type="EC" id="2.4.1.-" evidence="3"/>
<dbReference type="InterPro" id="IPR001296">
    <property type="entry name" value="Glyco_trans_1"/>
</dbReference>
<accession>A0A564UVB0</accession>
<proteinExistence type="predicted"/>
<organism evidence="3 4">
    <name type="scientific">Dorea formicigenerans</name>
    <dbReference type="NCBI Taxonomy" id="39486"/>
    <lineage>
        <taxon>Bacteria</taxon>
        <taxon>Bacillati</taxon>
        <taxon>Bacillota</taxon>
        <taxon>Clostridia</taxon>
        <taxon>Lachnospirales</taxon>
        <taxon>Lachnospiraceae</taxon>
        <taxon>Dorea</taxon>
    </lineage>
</organism>
<dbReference type="Proteomes" id="UP000358366">
    <property type="component" value="Unassembled WGS sequence"/>
</dbReference>
<evidence type="ECO:0000313" key="3">
    <source>
        <dbReference type="EMBL" id="VUX23379.1"/>
    </source>
</evidence>
<dbReference type="PANTHER" id="PTHR45947:SF3">
    <property type="entry name" value="SULFOQUINOVOSYL TRANSFERASE SQD2"/>
    <property type="match status" value="1"/>
</dbReference>
<name>A0A564UVB0_9FIRM</name>
<keyword evidence="3" id="KW-0328">Glycosyltransferase</keyword>
<keyword evidence="3" id="KW-0808">Transferase</keyword>
<dbReference type="InterPro" id="IPR050194">
    <property type="entry name" value="Glycosyltransferase_grp1"/>
</dbReference>
<evidence type="ECO:0000259" key="2">
    <source>
        <dbReference type="Pfam" id="PF13439"/>
    </source>
</evidence>
<dbReference type="InterPro" id="IPR028098">
    <property type="entry name" value="Glyco_trans_4-like_N"/>
</dbReference>
<dbReference type="PANTHER" id="PTHR45947">
    <property type="entry name" value="SULFOQUINOVOSYL TRANSFERASE SQD2"/>
    <property type="match status" value="1"/>
</dbReference>
<dbReference type="SUPFAM" id="SSF53756">
    <property type="entry name" value="UDP-Glycosyltransferase/glycogen phosphorylase"/>
    <property type="match status" value="1"/>
</dbReference>
<dbReference type="EMBL" id="CABHNI010000061">
    <property type="protein sequence ID" value="VUX23379.1"/>
    <property type="molecule type" value="Genomic_DNA"/>
</dbReference>